<dbReference type="PROSITE" id="PS00108">
    <property type="entry name" value="PROTEIN_KINASE_ST"/>
    <property type="match status" value="1"/>
</dbReference>
<feature type="compositionally biased region" description="Low complexity" evidence="6">
    <location>
        <begin position="420"/>
        <end position="433"/>
    </location>
</feature>
<dbReference type="Pfam" id="PF00069">
    <property type="entry name" value="Pkinase"/>
    <property type="match status" value="1"/>
</dbReference>
<dbReference type="OrthoDB" id="283111at2759"/>
<dbReference type="EMBL" id="KQ001706">
    <property type="protein sequence ID" value="KJP85956.1"/>
    <property type="molecule type" value="Genomic_DNA"/>
</dbReference>
<dbReference type="InterPro" id="IPR051175">
    <property type="entry name" value="CLK_kinases"/>
</dbReference>
<dbReference type="AlphaFoldDB" id="A0A0D9QJP7"/>
<dbReference type="SMART" id="SM00220">
    <property type="entry name" value="S_TKc"/>
    <property type="match status" value="1"/>
</dbReference>
<dbReference type="Gene3D" id="1.10.510.10">
    <property type="entry name" value="Transferase(Phosphotransferase) domain 1"/>
    <property type="match status" value="1"/>
</dbReference>
<feature type="compositionally biased region" description="Basic residues" evidence="6">
    <location>
        <begin position="390"/>
        <end position="410"/>
    </location>
</feature>
<dbReference type="InterPro" id="IPR008271">
    <property type="entry name" value="Ser/Thr_kinase_AS"/>
</dbReference>
<evidence type="ECO:0000256" key="1">
    <source>
        <dbReference type="ARBA" id="ARBA00022527"/>
    </source>
</evidence>
<dbReference type="Gene3D" id="3.30.200.20">
    <property type="entry name" value="Phosphorylase Kinase, domain 1"/>
    <property type="match status" value="1"/>
</dbReference>
<evidence type="ECO:0000313" key="8">
    <source>
        <dbReference type="EMBL" id="KJP85956.1"/>
    </source>
</evidence>
<feature type="region of interest" description="Disordered" evidence="6">
    <location>
        <begin position="315"/>
        <end position="495"/>
    </location>
</feature>
<dbReference type="InterPro" id="IPR000719">
    <property type="entry name" value="Prot_kinase_dom"/>
</dbReference>
<evidence type="ECO:0000256" key="4">
    <source>
        <dbReference type="ARBA" id="ARBA00022777"/>
    </source>
</evidence>
<dbReference type="CDD" id="cd14134">
    <property type="entry name" value="PKc_CLK"/>
    <property type="match status" value="1"/>
</dbReference>
<feature type="domain" description="Protein kinase" evidence="7">
    <location>
        <begin position="517"/>
        <end position="839"/>
    </location>
</feature>
<evidence type="ECO:0000259" key="7">
    <source>
        <dbReference type="PROSITE" id="PS50011"/>
    </source>
</evidence>
<evidence type="ECO:0000256" key="5">
    <source>
        <dbReference type="ARBA" id="ARBA00022840"/>
    </source>
</evidence>
<dbReference type="PANTHER" id="PTHR45646">
    <property type="entry name" value="SERINE/THREONINE-PROTEIN KINASE DOA-RELATED"/>
    <property type="match status" value="1"/>
</dbReference>
<evidence type="ECO:0000256" key="6">
    <source>
        <dbReference type="SAM" id="MobiDB-lite"/>
    </source>
</evidence>
<dbReference type="GO" id="GO:0005524">
    <property type="term" value="F:ATP binding"/>
    <property type="evidence" value="ECO:0007669"/>
    <property type="project" value="UniProtKB-KW"/>
</dbReference>
<dbReference type="Proteomes" id="UP000054561">
    <property type="component" value="Unassembled WGS sequence"/>
</dbReference>
<dbReference type="PROSITE" id="PS50011">
    <property type="entry name" value="PROTEIN_KINASE_DOM"/>
    <property type="match status" value="1"/>
</dbReference>
<evidence type="ECO:0000256" key="3">
    <source>
        <dbReference type="ARBA" id="ARBA00022741"/>
    </source>
</evidence>
<feature type="compositionally biased region" description="Basic and acidic residues" evidence="6">
    <location>
        <begin position="476"/>
        <end position="485"/>
    </location>
</feature>
<accession>A0A0D9QJP7</accession>
<keyword evidence="1" id="KW-0723">Serine/threonine-protein kinase</keyword>
<dbReference type="GO" id="GO:0004674">
    <property type="term" value="F:protein serine/threonine kinase activity"/>
    <property type="evidence" value="ECO:0007669"/>
    <property type="project" value="UniProtKB-KW"/>
</dbReference>
<protein>
    <submittedName>
        <fullName evidence="8">CMGC/CLK protein kinase</fullName>
    </submittedName>
</protein>
<dbReference type="PANTHER" id="PTHR45646:SF11">
    <property type="entry name" value="SERINE_THREONINE-PROTEIN KINASE DOA"/>
    <property type="match status" value="1"/>
</dbReference>
<dbReference type="InterPro" id="IPR011009">
    <property type="entry name" value="Kinase-like_dom_sf"/>
</dbReference>
<gene>
    <name evidence="8" type="ORF">AK88_04431</name>
</gene>
<feature type="region of interest" description="Disordered" evidence="6">
    <location>
        <begin position="252"/>
        <end position="302"/>
    </location>
</feature>
<feature type="compositionally biased region" description="Basic and acidic residues" evidence="6">
    <location>
        <begin position="315"/>
        <end position="338"/>
    </location>
</feature>
<dbReference type="VEuPathDB" id="PlasmoDB:AK88_04431"/>
<dbReference type="RefSeq" id="XP_012337464.1">
    <property type="nucleotide sequence ID" value="XM_012482041.1"/>
</dbReference>
<evidence type="ECO:0000313" key="9">
    <source>
        <dbReference type="Proteomes" id="UP000054561"/>
    </source>
</evidence>
<feature type="compositionally biased region" description="Basic residues" evidence="6">
    <location>
        <begin position="465"/>
        <end position="475"/>
    </location>
</feature>
<evidence type="ECO:0000256" key="2">
    <source>
        <dbReference type="ARBA" id="ARBA00022679"/>
    </source>
</evidence>
<dbReference type="SUPFAM" id="SSF56112">
    <property type="entry name" value="Protein kinase-like (PK-like)"/>
    <property type="match status" value="1"/>
</dbReference>
<keyword evidence="2" id="KW-0808">Transferase</keyword>
<reference evidence="8 9" key="1">
    <citation type="submission" date="2014-03" db="EMBL/GenBank/DDBJ databases">
        <title>The Genome Sequence of Plasmodium fragile nilgiri.</title>
        <authorList>
            <consortium name="The Broad Institute Genomics Platform"/>
            <consortium name="The Broad Institute Genome Sequencing Center for Infectious Disease"/>
            <person name="Neafsey D."/>
            <person name="Duraisingh M."/>
            <person name="Young S.K."/>
            <person name="Zeng Q."/>
            <person name="Gargeya S."/>
            <person name="Abouelleil A."/>
            <person name="Alvarado L."/>
            <person name="Chapman S.B."/>
            <person name="Gainer-Dewar J."/>
            <person name="Goldberg J."/>
            <person name="Griggs A."/>
            <person name="Gujja S."/>
            <person name="Hansen M."/>
            <person name="Howarth C."/>
            <person name="Imamovic A."/>
            <person name="Larimer J."/>
            <person name="Pearson M."/>
            <person name="Poon T.W."/>
            <person name="Priest M."/>
            <person name="Roberts A."/>
            <person name="Saif S."/>
            <person name="Shea T."/>
            <person name="Sykes S."/>
            <person name="Wortman J."/>
            <person name="Nusbaum C."/>
            <person name="Birren B."/>
        </authorList>
    </citation>
    <scope>NUCLEOTIDE SEQUENCE [LARGE SCALE GENOMIC DNA]</scope>
    <source>
        <strain evidence="9">nilgiri</strain>
    </source>
</reference>
<dbReference type="GO" id="GO:0005634">
    <property type="term" value="C:nucleus"/>
    <property type="evidence" value="ECO:0007669"/>
    <property type="project" value="TreeGrafter"/>
</dbReference>
<name>A0A0D9QJP7_PLAFR</name>
<sequence length="846" mass="99982">MIQENYKDDSEKYNSKYGEYNYYKSYIRDIKGKYMDFGNVQRDSPSGRYFNDHRRNNNYYYRNRQDNLHNSAYRNSYRNSYKNSYKNFHKDLYHNGYHDSHNHVYNSGFKLLKGKRIRSSNRSSNSSRKGKLLKKFKNYDVDDNMMRVYKNGKKRSYSSMRQISDHEQRHHKVYLESKYHHEDYQNNYAEGYNSTRKRKYYSYKKKLYNSDKRRNYDTHFGHGNIFYNNEYYLFNDGSMLKKKKMYYGNKNSFRTNSKSYNGHPDRMNNKRKGSYRNGKCKATAGHQKETGSFGGGPSASSATSAATEVGACSYKDKDEKSNKSFKLKHTDTTRDDGTGKSYVRGESMGNRRNQAACIDKEKGSQQSLRKYTRGERKRKKAPNSYSGTRSGRRSRRRSKRRSAQRRRRRRDSTSSNEETGSSALSRRGSSYSSHENKKKHHADRYSSESYKYTPSDESTDDVSSRKKYNHKRNRTKISDMEDNNNRKKKKKKKENCDSDDEIVHFSWKKGMLLNNCYVVIRKMGEGTFGRVLLCQHMDTKKYYAVKVVRNIKKYTKSAKIEADILKKIQNDDFNNNNIVKYHGRFMYYDHMCLVFEPLGPSLYEIITKNNYNGFHLEDIKLYCIEMLKALNYLHKISLTHTDLKPENILLDDPYFEKTLVSVRRPTDGKRVQIYRTKSTGIKLIDFGCATFKDGYHGSIINTRQYRAPEVILNLGWDVSSDMWSFGCVLAEMYTGDLLFRTHEHLEHLAMMEAIVQPIPKKMICDAVRTNGAKYINRDGLRLAWPENASSFESIKYVKRCLPLYRLIRNELFFDFLYSILQIDPALRPTPAELLKHRFLQESYEYY</sequence>
<feature type="compositionally biased region" description="Polar residues" evidence="6">
    <location>
        <begin position="447"/>
        <end position="456"/>
    </location>
</feature>
<keyword evidence="4 8" id="KW-0418">Kinase</keyword>
<keyword evidence="3" id="KW-0547">Nucleotide-binding</keyword>
<dbReference type="GeneID" id="24269745"/>
<keyword evidence="5" id="KW-0067">ATP-binding</keyword>
<organism evidence="8 9">
    <name type="scientific">Plasmodium fragile</name>
    <dbReference type="NCBI Taxonomy" id="5857"/>
    <lineage>
        <taxon>Eukaryota</taxon>
        <taxon>Sar</taxon>
        <taxon>Alveolata</taxon>
        <taxon>Apicomplexa</taxon>
        <taxon>Aconoidasida</taxon>
        <taxon>Haemosporida</taxon>
        <taxon>Plasmodiidae</taxon>
        <taxon>Plasmodium</taxon>
        <taxon>Plasmodium (Plasmodium)</taxon>
    </lineage>
</organism>
<proteinExistence type="predicted"/>
<keyword evidence="9" id="KW-1185">Reference proteome</keyword>
<dbReference type="OMA" id="MCLVFEP"/>